<evidence type="ECO:0000313" key="1">
    <source>
        <dbReference type="EMBL" id="KAI7728162.1"/>
    </source>
</evidence>
<dbReference type="AlphaFoldDB" id="A0AAD5BRE3"/>
<comment type="caution">
    <text evidence="1">The sequence shown here is derived from an EMBL/GenBank/DDBJ whole genome shotgun (WGS) entry which is preliminary data.</text>
</comment>
<accession>A0AAD5BRE3</accession>
<reference evidence="1" key="1">
    <citation type="submission" date="2022-06" db="EMBL/GenBank/DDBJ databases">
        <title>Uncovering the hologenomic basis of an extraordinary plant invasion.</title>
        <authorList>
            <person name="Bieker V.C."/>
            <person name="Martin M.D."/>
            <person name="Gilbert T."/>
            <person name="Hodgins K."/>
            <person name="Battlay P."/>
            <person name="Petersen B."/>
            <person name="Wilson J."/>
        </authorList>
    </citation>
    <scope>NUCLEOTIDE SEQUENCE</scope>
    <source>
        <strain evidence="1">AA19_3_7</strain>
        <tissue evidence="1">Leaf</tissue>
    </source>
</reference>
<name>A0AAD5BRE3_AMBAR</name>
<organism evidence="1 2">
    <name type="scientific">Ambrosia artemisiifolia</name>
    <name type="common">Common ragweed</name>
    <dbReference type="NCBI Taxonomy" id="4212"/>
    <lineage>
        <taxon>Eukaryota</taxon>
        <taxon>Viridiplantae</taxon>
        <taxon>Streptophyta</taxon>
        <taxon>Embryophyta</taxon>
        <taxon>Tracheophyta</taxon>
        <taxon>Spermatophyta</taxon>
        <taxon>Magnoliopsida</taxon>
        <taxon>eudicotyledons</taxon>
        <taxon>Gunneridae</taxon>
        <taxon>Pentapetalae</taxon>
        <taxon>asterids</taxon>
        <taxon>campanulids</taxon>
        <taxon>Asterales</taxon>
        <taxon>Asteraceae</taxon>
        <taxon>Asteroideae</taxon>
        <taxon>Heliantheae alliance</taxon>
        <taxon>Heliantheae</taxon>
        <taxon>Ambrosia</taxon>
    </lineage>
</organism>
<protein>
    <submittedName>
        <fullName evidence="1">Uncharacterized protein</fullName>
    </submittedName>
</protein>
<dbReference type="Proteomes" id="UP001206925">
    <property type="component" value="Unassembled WGS sequence"/>
</dbReference>
<keyword evidence="2" id="KW-1185">Reference proteome</keyword>
<evidence type="ECO:0000313" key="2">
    <source>
        <dbReference type="Proteomes" id="UP001206925"/>
    </source>
</evidence>
<sequence>MTLVLAMESIYGDIFHARSWHPRAMEPKSNSSTHLWLISDDIADLVVSSIIFVAYTSQRPCIIPEKNIEISLETVEPPKHQATRGLGVHVIWMIWVVTLGAVVVRLESGGLAWKRAPCSSNEVC</sequence>
<proteinExistence type="predicted"/>
<gene>
    <name evidence="1" type="ORF">M8C21_013178</name>
</gene>
<dbReference type="EMBL" id="JAMZMK010011261">
    <property type="protein sequence ID" value="KAI7728162.1"/>
    <property type="molecule type" value="Genomic_DNA"/>
</dbReference>